<name>A0A4R7PF51_9GAMM</name>
<keyword evidence="5" id="KW-0175">Coiled coil</keyword>
<keyword evidence="1" id="KW-0547">Nucleotide-binding</keyword>
<proteinExistence type="inferred from homology"/>
<evidence type="ECO:0000259" key="6">
    <source>
        <dbReference type="PROSITE" id="PS51193"/>
    </source>
</evidence>
<keyword evidence="8" id="KW-1185">Reference proteome</keyword>
<reference evidence="7 8" key="1">
    <citation type="submission" date="2019-03" db="EMBL/GenBank/DDBJ databases">
        <title>Genomic Encyclopedia of Type Strains, Phase IV (KMG-IV): sequencing the most valuable type-strain genomes for metagenomic binning, comparative biology and taxonomic classification.</title>
        <authorList>
            <person name="Goeker M."/>
        </authorList>
    </citation>
    <scope>NUCLEOTIDE SEQUENCE [LARGE SCALE GENOMIC DNA]</scope>
    <source>
        <strain evidence="7 8">DSM 26377</strain>
    </source>
</reference>
<evidence type="ECO:0000256" key="4">
    <source>
        <dbReference type="ARBA" id="ARBA00038058"/>
    </source>
</evidence>
<feature type="coiled-coil region" evidence="5">
    <location>
        <begin position="311"/>
        <end position="355"/>
    </location>
</feature>
<dbReference type="GO" id="GO:0016818">
    <property type="term" value="F:hydrolase activity, acting on acid anhydrides, in phosphorus-containing anhydrides"/>
    <property type="evidence" value="ECO:0007669"/>
    <property type="project" value="InterPro"/>
</dbReference>
<dbReference type="InterPro" id="IPR027417">
    <property type="entry name" value="P-loop_NTPase"/>
</dbReference>
<dbReference type="Proteomes" id="UP000295341">
    <property type="component" value="Unassembled WGS sequence"/>
</dbReference>
<comment type="caution">
    <text evidence="7">The sequence shown here is derived from an EMBL/GenBank/DDBJ whole genome shotgun (WGS) entry which is preliminary data.</text>
</comment>
<dbReference type="PANTHER" id="PTHR11472:SF34">
    <property type="entry name" value="REGULATOR OF TELOMERE ELONGATION HELICASE 1"/>
    <property type="match status" value="1"/>
</dbReference>
<dbReference type="Gene3D" id="3.40.50.300">
    <property type="entry name" value="P-loop containing nucleotide triphosphate hydrolases"/>
    <property type="match status" value="2"/>
</dbReference>
<comment type="similarity">
    <text evidence="4">Belongs to the helicase family. DinG subfamily.</text>
</comment>
<gene>
    <name evidence="7" type="ORF">DFR24_2283</name>
</gene>
<keyword evidence="2" id="KW-0378">Hydrolase</keyword>
<dbReference type="GO" id="GO:0006281">
    <property type="term" value="P:DNA repair"/>
    <property type="evidence" value="ECO:0007669"/>
    <property type="project" value="TreeGrafter"/>
</dbReference>
<protein>
    <submittedName>
        <fullName evidence="7">ATP-dependent DNA helicase DinG</fullName>
    </submittedName>
</protein>
<evidence type="ECO:0000313" key="7">
    <source>
        <dbReference type="EMBL" id="TDU32873.1"/>
    </source>
</evidence>
<dbReference type="InterPro" id="IPR006555">
    <property type="entry name" value="ATP-dep_Helicase_C"/>
</dbReference>
<dbReference type="InterPro" id="IPR045028">
    <property type="entry name" value="DinG/Rad3-like"/>
</dbReference>
<dbReference type="PANTHER" id="PTHR11472">
    <property type="entry name" value="DNA REPAIR DEAD HELICASE RAD3/XP-D SUBFAMILY MEMBER"/>
    <property type="match status" value="1"/>
</dbReference>
<dbReference type="GO" id="GO:0003676">
    <property type="term" value="F:nucleic acid binding"/>
    <property type="evidence" value="ECO:0007669"/>
    <property type="project" value="InterPro"/>
</dbReference>
<dbReference type="AlphaFoldDB" id="A0A4R7PF51"/>
<dbReference type="EMBL" id="SOBT01000008">
    <property type="protein sequence ID" value="TDU32873.1"/>
    <property type="molecule type" value="Genomic_DNA"/>
</dbReference>
<dbReference type="InterPro" id="IPR014001">
    <property type="entry name" value="Helicase_ATP-bd"/>
</dbReference>
<sequence length="635" mass="69738">MEADLPFLLGPDGPLAKAIPGFTPRLVQARMAMEVSQAFEQTDLRLIEAGTGTGKTFAYLVPALVAGRRVIVSTGTKNLQDQLFERDLPRLLDALRVPARTAMLKGRSNYLCVYRMNRAAQDSAQASRRVDERLVQIERWSHSTERGEVSELGRLIEDDRLRHQITSTADNCLGAKCPDFSNCFVVKSRRAAMGADLVVVNHHVLLSDVLLKEEGFGEILPGADAVIVDEAHQLPDLAGQFFGSRVSSRQLRDLADDSLKAAAEQGDVPDLHLAANAMASPVIQFEARLAQLNSRISTEEFLVARDAAPAVEAVAESLDALCAELEAHRERSTTLEALSDRARQLQARLSICTAKQDEEQVRWTEPQGRGGTLHATPLDMGQGFGRVFAAHPGAWIMTSATLSASGDFAHFRRQIGVEDARGVALESPFDYPNQGRLYLPEGMPEPSAPDYPDRVADLSLRLIEGSGGGAFVLCTSHRALRQIADRLRAQLRVPLFVQGEDDRARLVERFAASGDGVLVGTQSFWEGVDVKGRALRMVIIDKLPFSSPGDPVYDARLEALRRRGGNPFVDVQLPEAIVSLRQGAGRLIRDETDRGLLVLCDPRLKTKNYGRRMLAALPFMSQVDREGALEWLRTL</sequence>
<keyword evidence="7" id="KW-0347">Helicase</keyword>
<evidence type="ECO:0000256" key="1">
    <source>
        <dbReference type="ARBA" id="ARBA00022741"/>
    </source>
</evidence>
<dbReference type="PROSITE" id="PS51193">
    <property type="entry name" value="HELICASE_ATP_BIND_2"/>
    <property type="match status" value="1"/>
</dbReference>
<evidence type="ECO:0000256" key="3">
    <source>
        <dbReference type="ARBA" id="ARBA00022840"/>
    </source>
</evidence>
<evidence type="ECO:0000313" key="8">
    <source>
        <dbReference type="Proteomes" id="UP000295341"/>
    </source>
</evidence>
<dbReference type="GO" id="GO:0005524">
    <property type="term" value="F:ATP binding"/>
    <property type="evidence" value="ECO:0007669"/>
    <property type="project" value="UniProtKB-KW"/>
</dbReference>
<keyword evidence="3" id="KW-0067">ATP-binding</keyword>
<evidence type="ECO:0000256" key="2">
    <source>
        <dbReference type="ARBA" id="ARBA00022801"/>
    </source>
</evidence>
<feature type="domain" description="Helicase ATP-binding" evidence="6">
    <location>
        <begin position="14"/>
        <end position="289"/>
    </location>
</feature>
<dbReference type="InterPro" id="IPR014013">
    <property type="entry name" value="Helic_SF1/SF2_ATP-bd_DinG/Rad3"/>
</dbReference>
<dbReference type="SMART" id="SM00491">
    <property type="entry name" value="HELICc2"/>
    <property type="match status" value="1"/>
</dbReference>
<dbReference type="SMART" id="SM00487">
    <property type="entry name" value="DEXDc"/>
    <property type="match status" value="1"/>
</dbReference>
<dbReference type="SUPFAM" id="SSF52540">
    <property type="entry name" value="P-loop containing nucleoside triphosphate hydrolases"/>
    <property type="match status" value="2"/>
</dbReference>
<evidence type="ECO:0000256" key="5">
    <source>
        <dbReference type="SAM" id="Coils"/>
    </source>
</evidence>
<dbReference type="Pfam" id="PF13307">
    <property type="entry name" value="Helicase_C_2"/>
    <property type="match status" value="1"/>
</dbReference>
<accession>A0A4R7PF51</accession>
<dbReference type="RefSeq" id="WP_246051594.1">
    <property type="nucleotide sequence ID" value="NZ_MWIN01000036.1"/>
</dbReference>
<organism evidence="7 8">
    <name type="scientific">Panacagrimonas perspica</name>
    <dbReference type="NCBI Taxonomy" id="381431"/>
    <lineage>
        <taxon>Bacteria</taxon>
        <taxon>Pseudomonadati</taxon>
        <taxon>Pseudomonadota</taxon>
        <taxon>Gammaproteobacteria</taxon>
        <taxon>Nevskiales</taxon>
        <taxon>Nevskiaceae</taxon>
        <taxon>Panacagrimonas</taxon>
    </lineage>
</organism>
<dbReference type="GO" id="GO:0003678">
    <property type="term" value="F:DNA helicase activity"/>
    <property type="evidence" value="ECO:0007669"/>
    <property type="project" value="TreeGrafter"/>
</dbReference>